<dbReference type="PANTHER" id="PTHR44846:SF1">
    <property type="entry name" value="MANNOSYL-D-GLYCERATE TRANSPORT_METABOLISM SYSTEM REPRESSOR MNGR-RELATED"/>
    <property type="match status" value="1"/>
</dbReference>
<sequence length="236" mass="27356">MNSSPLYKQIAKKLKKEILEGSITSGDAIPSENKLAESYNVSRVTIRQAIDLLVSQELLEKVQGSGTYVKEKKIEHDIFRLQGFTEEMSMLNKKTINKILSYEMKVPTNSIMDILGLEEGDQTFYISRLRYVDDVPLVLENTYMPVKLFPDLSYDVMQASKYKFIEKNKNWKIKQSFQEIIPIIPDETITSLLNLKEAIPILKVKLWSTLQTGEVFEYSELFFKSDEYKFKIVANR</sequence>
<evidence type="ECO:0000313" key="6">
    <source>
        <dbReference type="Proteomes" id="UP000179524"/>
    </source>
</evidence>
<evidence type="ECO:0000313" key="5">
    <source>
        <dbReference type="EMBL" id="OIJ12479.1"/>
    </source>
</evidence>
<protein>
    <submittedName>
        <fullName evidence="5">Transcriptional regulator</fullName>
    </submittedName>
</protein>
<dbReference type="EMBL" id="MLQR01000031">
    <property type="protein sequence ID" value="OIJ12479.1"/>
    <property type="molecule type" value="Genomic_DNA"/>
</dbReference>
<dbReference type="InterPro" id="IPR050679">
    <property type="entry name" value="Bact_HTH_transcr_reg"/>
</dbReference>
<evidence type="ECO:0000259" key="4">
    <source>
        <dbReference type="PROSITE" id="PS50949"/>
    </source>
</evidence>
<feature type="domain" description="HTH gntR-type" evidence="4">
    <location>
        <begin position="4"/>
        <end position="72"/>
    </location>
</feature>
<gene>
    <name evidence="5" type="ORF">BKP37_13670</name>
</gene>
<dbReference type="InterPro" id="IPR036390">
    <property type="entry name" value="WH_DNA-bd_sf"/>
</dbReference>
<comment type="caution">
    <text evidence="5">The sequence shown here is derived from an EMBL/GenBank/DDBJ whole genome shotgun (WGS) entry which is preliminary data.</text>
</comment>
<proteinExistence type="predicted"/>
<dbReference type="InterPro" id="IPR011663">
    <property type="entry name" value="UTRA"/>
</dbReference>
<name>A0A1S2LIY6_9BACI</name>
<dbReference type="InterPro" id="IPR028978">
    <property type="entry name" value="Chorismate_lyase_/UTRA_dom_sf"/>
</dbReference>
<dbReference type="Gene3D" id="1.10.10.10">
    <property type="entry name" value="Winged helix-like DNA-binding domain superfamily/Winged helix DNA-binding domain"/>
    <property type="match status" value="1"/>
</dbReference>
<dbReference type="GO" id="GO:0003700">
    <property type="term" value="F:DNA-binding transcription factor activity"/>
    <property type="evidence" value="ECO:0007669"/>
    <property type="project" value="InterPro"/>
</dbReference>
<organism evidence="5 6">
    <name type="scientific">Anaerobacillus alkalilacustris</name>
    <dbReference type="NCBI Taxonomy" id="393763"/>
    <lineage>
        <taxon>Bacteria</taxon>
        <taxon>Bacillati</taxon>
        <taxon>Bacillota</taxon>
        <taxon>Bacilli</taxon>
        <taxon>Bacillales</taxon>
        <taxon>Bacillaceae</taxon>
        <taxon>Anaerobacillus</taxon>
    </lineage>
</organism>
<reference evidence="5 6" key="1">
    <citation type="submission" date="2016-10" db="EMBL/GenBank/DDBJ databases">
        <title>Draft genome sequences of four alkaliphilic bacteria belonging to the Anaerobacillus genus.</title>
        <authorList>
            <person name="Bassil N.M."/>
            <person name="Lloyd J.R."/>
        </authorList>
    </citation>
    <scope>NUCLEOTIDE SEQUENCE [LARGE SCALE GENOMIC DNA]</scope>
    <source>
        <strain evidence="5 6">DSM 18345</strain>
    </source>
</reference>
<dbReference type="SUPFAM" id="SSF64288">
    <property type="entry name" value="Chorismate lyase-like"/>
    <property type="match status" value="1"/>
</dbReference>
<dbReference type="SMART" id="SM00866">
    <property type="entry name" value="UTRA"/>
    <property type="match status" value="1"/>
</dbReference>
<dbReference type="InterPro" id="IPR036388">
    <property type="entry name" value="WH-like_DNA-bd_sf"/>
</dbReference>
<dbReference type="SUPFAM" id="SSF46785">
    <property type="entry name" value="Winged helix' DNA-binding domain"/>
    <property type="match status" value="1"/>
</dbReference>
<evidence type="ECO:0000256" key="2">
    <source>
        <dbReference type="ARBA" id="ARBA00023125"/>
    </source>
</evidence>
<keyword evidence="2" id="KW-0238">DNA-binding</keyword>
<dbReference type="Proteomes" id="UP000179524">
    <property type="component" value="Unassembled WGS sequence"/>
</dbReference>
<dbReference type="CDD" id="cd07377">
    <property type="entry name" value="WHTH_GntR"/>
    <property type="match status" value="1"/>
</dbReference>
<dbReference type="GO" id="GO:0003677">
    <property type="term" value="F:DNA binding"/>
    <property type="evidence" value="ECO:0007669"/>
    <property type="project" value="UniProtKB-KW"/>
</dbReference>
<dbReference type="GO" id="GO:0045892">
    <property type="term" value="P:negative regulation of DNA-templated transcription"/>
    <property type="evidence" value="ECO:0007669"/>
    <property type="project" value="TreeGrafter"/>
</dbReference>
<evidence type="ECO:0000256" key="1">
    <source>
        <dbReference type="ARBA" id="ARBA00023015"/>
    </source>
</evidence>
<dbReference type="RefSeq" id="WP_071310158.1">
    <property type="nucleotide sequence ID" value="NZ_MLQR01000031.1"/>
</dbReference>
<dbReference type="Pfam" id="PF00392">
    <property type="entry name" value="GntR"/>
    <property type="match status" value="1"/>
</dbReference>
<dbReference type="PROSITE" id="PS50949">
    <property type="entry name" value="HTH_GNTR"/>
    <property type="match status" value="1"/>
</dbReference>
<dbReference type="AlphaFoldDB" id="A0A1S2LIY6"/>
<dbReference type="SMART" id="SM00345">
    <property type="entry name" value="HTH_GNTR"/>
    <property type="match status" value="1"/>
</dbReference>
<evidence type="ECO:0000256" key="3">
    <source>
        <dbReference type="ARBA" id="ARBA00023163"/>
    </source>
</evidence>
<dbReference type="Pfam" id="PF07702">
    <property type="entry name" value="UTRA"/>
    <property type="match status" value="1"/>
</dbReference>
<keyword evidence="6" id="KW-1185">Reference proteome</keyword>
<accession>A0A1S2LIY6</accession>
<dbReference type="PANTHER" id="PTHR44846">
    <property type="entry name" value="MANNOSYL-D-GLYCERATE TRANSPORT/METABOLISM SYSTEM REPRESSOR MNGR-RELATED"/>
    <property type="match status" value="1"/>
</dbReference>
<dbReference type="FunFam" id="1.10.10.10:FF:000079">
    <property type="entry name" value="GntR family transcriptional regulator"/>
    <property type="match status" value="1"/>
</dbReference>
<keyword evidence="3" id="KW-0804">Transcription</keyword>
<dbReference type="Gene3D" id="3.40.1410.10">
    <property type="entry name" value="Chorismate lyase-like"/>
    <property type="match status" value="1"/>
</dbReference>
<dbReference type="PRINTS" id="PR00035">
    <property type="entry name" value="HTHGNTR"/>
</dbReference>
<dbReference type="OrthoDB" id="9815017at2"/>
<keyword evidence="1" id="KW-0805">Transcription regulation</keyword>
<dbReference type="InterPro" id="IPR000524">
    <property type="entry name" value="Tscrpt_reg_HTH_GntR"/>
</dbReference>